<reference evidence="9" key="1">
    <citation type="journal article" date="2016" name="Nat. Biotechnol.">
        <title>Sequencing wild and cultivated cassava and related species reveals extensive interspecific hybridization and genetic diversity.</title>
        <authorList>
            <person name="Bredeson J.V."/>
            <person name="Lyons J.B."/>
            <person name="Prochnik S.E."/>
            <person name="Wu G.A."/>
            <person name="Ha C.M."/>
            <person name="Edsinger-Gonzales E."/>
            <person name="Grimwood J."/>
            <person name="Schmutz J."/>
            <person name="Rabbi I.Y."/>
            <person name="Egesi C."/>
            <person name="Nauluvula P."/>
            <person name="Lebot V."/>
            <person name="Ndunguru J."/>
            <person name="Mkamilo G."/>
            <person name="Bart R.S."/>
            <person name="Setter T.L."/>
            <person name="Gleadow R.M."/>
            <person name="Kulakow P."/>
            <person name="Ferguson M.E."/>
            <person name="Rounsley S."/>
            <person name="Rokhsar D.S."/>
        </authorList>
    </citation>
    <scope>NUCLEOTIDE SEQUENCE [LARGE SCALE GENOMIC DNA]</scope>
    <source>
        <strain evidence="9">cv. AM560-2</strain>
    </source>
</reference>
<comment type="catalytic activity">
    <reaction evidence="1">
        <text>S-ubiquitinyl-[E2 ubiquitin-conjugating enzyme]-L-cysteine + [acceptor protein]-L-lysine = [E2 ubiquitin-conjugating enzyme]-L-cysteine + N(6)-ubiquitinyl-[acceptor protein]-L-lysine.</text>
        <dbReference type="EC" id="2.3.2.27"/>
    </reaction>
</comment>
<dbReference type="InterPro" id="IPR001841">
    <property type="entry name" value="Znf_RING"/>
</dbReference>
<dbReference type="Gene3D" id="3.30.40.10">
    <property type="entry name" value="Zinc/RING finger domain, C3HC4 (zinc finger)"/>
    <property type="match status" value="1"/>
</dbReference>
<dbReference type="GO" id="GO:0016567">
    <property type="term" value="P:protein ubiquitination"/>
    <property type="evidence" value="ECO:0000318"/>
    <property type="project" value="GO_Central"/>
</dbReference>
<keyword evidence="5" id="KW-0862">Zinc</keyword>
<dbReference type="EC" id="2.3.2.27" evidence="2"/>
<keyword evidence="4 6" id="KW-0863">Zinc-finger</keyword>
<dbReference type="AlphaFoldDB" id="A0A2C9WHY2"/>
<dbReference type="InterPro" id="IPR013083">
    <property type="entry name" value="Znf_RING/FYVE/PHD"/>
</dbReference>
<organism evidence="8 9">
    <name type="scientific">Manihot esculenta</name>
    <name type="common">Cassava</name>
    <name type="synonym">Jatropha manihot</name>
    <dbReference type="NCBI Taxonomy" id="3983"/>
    <lineage>
        <taxon>Eukaryota</taxon>
        <taxon>Viridiplantae</taxon>
        <taxon>Streptophyta</taxon>
        <taxon>Embryophyta</taxon>
        <taxon>Tracheophyta</taxon>
        <taxon>Spermatophyta</taxon>
        <taxon>Magnoliopsida</taxon>
        <taxon>eudicotyledons</taxon>
        <taxon>Gunneridae</taxon>
        <taxon>Pentapetalae</taxon>
        <taxon>rosids</taxon>
        <taxon>fabids</taxon>
        <taxon>Malpighiales</taxon>
        <taxon>Euphorbiaceae</taxon>
        <taxon>Crotonoideae</taxon>
        <taxon>Manihoteae</taxon>
        <taxon>Manihot</taxon>
    </lineage>
</organism>
<dbReference type="GO" id="GO:0008270">
    <property type="term" value="F:zinc ion binding"/>
    <property type="evidence" value="ECO:0007669"/>
    <property type="project" value="UniProtKB-KW"/>
</dbReference>
<keyword evidence="3" id="KW-0479">Metal-binding</keyword>
<evidence type="ECO:0000256" key="6">
    <source>
        <dbReference type="PROSITE-ProRule" id="PRU00175"/>
    </source>
</evidence>
<dbReference type="EMBL" id="CM004387">
    <property type="protein sequence ID" value="OAY59102.1"/>
    <property type="molecule type" value="Genomic_DNA"/>
</dbReference>
<feature type="domain" description="RING-type" evidence="7">
    <location>
        <begin position="174"/>
        <end position="213"/>
    </location>
</feature>
<sequence>MERIHLSTLRLIPQSELSETDLLRLRRASSFQVYINLSYHVHRRWICLSPDGTPTTLRRLREQPASVGFWFDFSLFKNKNKRALFKAISPTLDHLGVDSRCHVRLVLDIMEKVNQISCRISKKRKVLALEFKIASKKITLLDERRMMEGNNGMVPTARKSRILKCVKVGENENCSICMDEIVEFGASMPCGHHFHGTCILKWLENSHYCPVCRFEMPTET</sequence>
<evidence type="ECO:0000256" key="5">
    <source>
        <dbReference type="ARBA" id="ARBA00022833"/>
    </source>
</evidence>
<evidence type="ECO:0000256" key="2">
    <source>
        <dbReference type="ARBA" id="ARBA00012483"/>
    </source>
</evidence>
<evidence type="ECO:0000313" key="8">
    <source>
        <dbReference type="EMBL" id="OAY59102.1"/>
    </source>
</evidence>
<dbReference type="Pfam" id="PF13639">
    <property type="entry name" value="zf-RING_2"/>
    <property type="match status" value="1"/>
</dbReference>
<keyword evidence="9" id="KW-1185">Reference proteome</keyword>
<dbReference type="SUPFAM" id="SSF57850">
    <property type="entry name" value="RING/U-box"/>
    <property type="match status" value="1"/>
</dbReference>
<comment type="caution">
    <text evidence="8">The sequence shown here is derived from an EMBL/GenBank/DDBJ whole genome shotgun (WGS) entry which is preliminary data.</text>
</comment>
<protein>
    <recommendedName>
        <fullName evidence="2">RING-type E3 ubiquitin transferase</fullName>
        <ecNumber evidence="2">2.3.2.27</ecNumber>
    </recommendedName>
</protein>
<dbReference type="Proteomes" id="UP000091857">
    <property type="component" value="Chromosome 1"/>
</dbReference>
<dbReference type="OMA" id="HRRWICL"/>
<dbReference type="PANTHER" id="PTHR15710">
    <property type="entry name" value="E3 UBIQUITIN-PROTEIN LIGASE PRAJA"/>
    <property type="match status" value="1"/>
</dbReference>
<dbReference type="PROSITE" id="PS50089">
    <property type="entry name" value="ZF_RING_2"/>
    <property type="match status" value="1"/>
</dbReference>
<evidence type="ECO:0000256" key="4">
    <source>
        <dbReference type="ARBA" id="ARBA00022771"/>
    </source>
</evidence>
<proteinExistence type="predicted"/>
<dbReference type="PANTHER" id="PTHR15710:SF184">
    <property type="entry name" value="RING_U-BOX SUPERFAMILY PROTEIN"/>
    <property type="match status" value="1"/>
</dbReference>
<dbReference type="Gramene" id="Manes.01G004200.1.v8.1">
    <property type="protein sequence ID" value="Manes.01G004200.1.v8.1.CDS.1"/>
    <property type="gene ID" value="Manes.01G004200.v8.1"/>
</dbReference>
<evidence type="ECO:0000256" key="3">
    <source>
        <dbReference type="ARBA" id="ARBA00022723"/>
    </source>
</evidence>
<accession>A0A2C9WHY2</accession>
<dbReference type="GO" id="GO:0061630">
    <property type="term" value="F:ubiquitin protein ligase activity"/>
    <property type="evidence" value="ECO:0000318"/>
    <property type="project" value="GO_Central"/>
</dbReference>
<dbReference type="GO" id="GO:0005737">
    <property type="term" value="C:cytoplasm"/>
    <property type="evidence" value="ECO:0000318"/>
    <property type="project" value="GO_Central"/>
</dbReference>
<evidence type="ECO:0000256" key="1">
    <source>
        <dbReference type="ARBA" id="ARBA00000900"/>
    </source>
</evidence>
<dbReference type="SMART" id="SM00184">
    <property type="entry name" value="RING"/>
    <property type="match status" value="1"/>
</dbReference>
<evidence type="ECO:0000259" key="7">
    <source>
        <dbReference type="PROSITE" id="PS50089"/>
    </source>
</evidence>
<name>A0A2C9WHY2_MANES</name>
<gene>
    <name evidence="8" type="ORF">MANES_01G004200v8</name>
</gene>
<dbReference type="OrthoDB" id="849334at2759"/>
<evidence type="ECO:0000313" key="9">
    <source>
        <dbReference type="Proteomes" id="UP000091857"/>
    </source>
</evidence>